<evidence type="ECO:0000256" key="7">
    <source>
        <dbReference type="ARBA" id="ARBA00023010"/>
    </source>
</evidence>
<keyword evidence="4 9" id="KW-0812">Transmembrane</keyword>
<evidence type="ECO:0000256" key="3">
    <source>
        <dbReference type="ARBA" id="ARBA00022475"/>
    </source>
</evidence>
<dbReference type="Proteomes" id="UP000186931">
    <property type="component" value="Unassembled WGS sequence"/>
</dbReference>
<feature type="region of interest" description="Disordered" evidence="11">
    <location>
        <begin position="134"/>
        <end position="161"/>
    </location>
</feature>
<dbReference type="AlphaFoldDB" id="A0A1E8E305"/>
<comment type="caution">
    <text evidence="12">The sequence shown here is derived from an EMBL/GenBank/DDBJ whole genome shotgun (WGS) entry which is preliminary data.</text>
</comment>
<dbReference type="PRINTS" id="PR01506">
    <property type="entry name" value="TATBPROTEIN"/>
</dbReference>
<dbReference type="PANTHER" id="PTHR33162:SF1">
    <property type="entry name" value="SEC-INDEPENDENT PROTEIN TRANSLOCASE PROTEIN TATA, CHLOROPLASTIC"/>
    <property type="match status" value="1"/>
</dbReference>
<evidence type="ECO:0000313" key="13">
    <source>
        <dbReference type="Proteomes" id="UP000186931"/>
    </source>
</evidence>
<protein>
    <recommendedName>
        <fullName evidence="9">Sec-independent protein translocase protein TatB</fullName>
    </recommendedName>
</protein>
<dbReference type="GO" id="GO:0008320">
    <property type="term" value="F:protein transmembrane transporter activity"/>
    <property type="evidence" value="ECO:0007669"/>
    <property type="project" value="UniProtKB-UniRule"/>
</dbReference>
<evidence type="ECO:0000256" key="11">
    <source>
        <dbReference type="SAM" id="MobiDB-lite"/>
    </source>
</evidence>
<comment type="subunit">
    <text evidence="9">The Tat system comprises two distinct complexes: a TatABC complex, containing multiple copies of TatA, TatB and TatC subunits, and a separate TatA complex, containing only TatA subunits. Substrates initially bind to the TatABC complex, which probably triggers association of the separate TatA complex to form the active translocon.</text>
</comment>
<sequence>MLNLGMSELLVFSIIAVIVLGPDKLPTAIRSVIKWYRQIKMLITNVQRDIERELEITEIRETMEKEIARFKDIEKNMQAQLDQIQQEVNQQHQELEKAISPDIKELDNKTKMGNSGLHTAESDMTQTKTCIQSEEPSGLIIQTQQTSNTPLQKQEQKVVTT</sequence>
<proteinExistence type="inferred from homology"/>
<dbReference type="GO" id="GO:0043953">
    <property type="term" value="P:protein transport by the Tat complex"/>
    <property type="evidence" value="ECO:0007669"/>
    <property type="project" value="UniProtKB-UniRule"/>
</dbReference>
<comment type="similarity">
    <text evidence="9">Belongs to the TatB family.</text>
</comment>
<gene>
    <name evidence="9" type="primary">tatB</name>
    <name evidence="12" type="ORF">BJN41_02130</name>
</gene>
<dbReference type="RefSeq" id="WP_070153266.1">
    <property type="nucleotide sequence ID" value="NZ_JACANQ010000008.1"/>
</dbReference>
<dbReference type="STRING" id="202956.BJN41_02130"/>
<evidence type="ECO:0000256" key="4">
    <source>
        <dbReference type="ARBA" id="ARBA00022692"/>
    </source>
</evidence>
<keyword evidence="6 9" id="KW-1133">Transmembrane helix</keyword>
<evidence type="ECO:0000256" key="8">
    <source>
        <dbReference type="ARBA" id="ARBA00023136"/>
    </source>
</evidence>
<dbReference type="InterPro" id="IPR018448">
    <property type="entry name" value="TatB"/>
</dbReference>
<feature type="coiled-coil region" evidence="10">
    <location>
        <begin position="56"/>
        <end position="98"/>
    </location>
</feature>
<evidence type="ECO:0000256" key="6">
    <source>
        <dbReference type="ARBA" id="ARBA00022989"/>
    </source>
</evidence>
<evidence type="ECO:0000256" key="5">
    <source>
        <dbReference type="ARBA" id="ARBA00022927"/>
    </source>
</evidence>
<keyword evidence="5 9" id="KW-0653">Protein transport</keyword>
<name>A0A1E8E305_9GAMM</name>
<evidence type="ECO:0000256" key="9">
    <source>
        <dbReference type="HAMAP-Rule" id="MF_00237"/>
    </source>
</evidence>
<accession>A0A1E8E305</accession>
<reference evidence="12 13" key="1">
    <citation type="submission" date="2016-10" db="EMBL/GenBank/DDBJ databases">
        <title>Genome of airborne Acinetobacter sp. 5-2Ac02 in the hospital environment: Species near to Acinetobacter towneri.</title>
        <authorList>
            <person name="Barbosa B."/>
            <person name="Fernandez-Garcia L."/>
            <person name="Gato E."/>
            <person name="Leao R."/>
            <person name="Albano R."/>
            <person name="Fernandez B."/>
            <person name="Fernandez-Cuenca F."/>
            <person name="Marques E."/>
            <person name="Tomas M."/>
        </authorList>
    </citation>
    <scope>NUCLEOTIDE SEQUENCE [LARGE SCALE GENOMIC DNA]</scope>
    <source>
        <strain evidence="12 13">5-2Ac02</strain>
    </source>
</reference>
<comment type="function">
    <text evidence="9">Part of the twin-arginine translocation (Tat) system that transports large folded proteins containing a characteristic twin-arginine motif in their signal peptide across membranes. Together with TatC, TatB is part of a receptor directly interacting with Tat signal peptides. TatB may form an oligomeric binding site that transiently accommodates folded Tat precursor proteins before their translocation.</text>
</comment>
<evidence type="ECO:0000256" key="2">
    <source>
        <dbReference type="ARBA" id="ARBA00022448"/>
    </source>
</evidence>
<evidence type="ECO:0000313" key="12">
    <source>
        <dbReference type="EMBL" id="OFE44052.1"/>
    </source>
</evidence>
<comment type="subcellular location">
    <subcellularLocation>
        <location evidence="9">Cell membrane</location>
        <topology evidence="9">Single-pass membrane protein</topology>
    </subcellularLocation>
    <subcellularLocation>
        <location evidence="1">Membrane</location>
        <topology evidence="1">Single-pass membrane protein</topology>
    </subcellularLocation>
</comment>
<organism evidence="12 13">
    <name type="scientific">Acinetobacter towneri</name>
    <dbReference type="NCBI Taxonomy" id="202956"/>
    <lineage>
        <taxon>Bacteria</taxon>
        <taxon>Pseudomonadati</taxon>
        <taxon>Pseudomonadota</taxon>
        <taxon>Gammaproteobacteria</taxon>
        <taxon>Moraxellales</taxon>
        <taxon>Moraxellaceae</taxon>
        <taxon>Acinetobacter</taxon>
    </lineage>
</organism>
<keyword evidence="10" id="KW-0175">Coiled coil</keyword>
<dbReference type="PANTHER" id="PTHR33162">
    <property type="entry name" value="SEC-INDEPENDENT PROTEIN TRANSLOCASE PROTEIN TATA, CHLOROPLASTIC"/>
    <property type="match status" value="1"/>
</dbReference>
<dbReference type="GO" id="GO:0033281">
    <property type="term" value="C:TAT protein transport complex"/>
    <property type="evidence" value="ECO:0007669"/>
    <property type="project" value="UniProtKB-UniRule"/>
</dbReference>
<dbReference type="Gene3D" id="1.20.5.3310">
    <property type="match status" value="1"/>
</dbReference>
<dbReference type="NCBIfam" id="TIGR01410">
    <property type="entry name" value="tatB"/>
    <property type="match status" value="1"/>
</dbReference>
<dbReference type="HAMAP" id="MF_00237">
    <property type="entry name" value="TatB"/>
    <property type="match status" value="1"/>
</dbReference>
<keyword evidence="7 9" id="KW-0811">Translocation</keyword>
<dbReference type="InterPro" id="IPR003369">
    <property type="entry name" value="TatA/B/E"/>
</dbReference>
<dbReference type="Pfam" id="PF02416">
    <property type="entry name" value="TatA_B_E"/>
    <property type="match status" value="1"/>
</dbReference>
<dbReference type="EMBL" id="MKQS01000005">
    <property type="protein sequence ID" value="OFE44052.1"/>
    <property type="molecule type" value="Genomic_DNA"/>
</dbReference>
<keyword evidence="2 9" id="KW-0813">Transport</keyword>
<keyword evidence="3 9" id="KW-1003">Cell membrane</keyword>
<evidence type="ECO:0000256" key="10">
    <source>
        <dbReference type="SAM" id="Coils"/>
    </source>
</evidence>
<keyword evidence="8 9" id="KW-0472">Membrane</keyword>
<evidence type="ECO:0000256" key="1">
    <source>
        <dbReference type="ARBA" id="ARBA00004167"/>
    </source>
</evidence>